<dbReference type="Proteomes" id="UP000316304">
    <property type="component" value="Unassembled WGS sequence"/>
</dbReference>
<keyword evidence="1" id="KW-0175">Coiled coil</keyword>
<evidence type="ECO:0008006" key="5">
    <source>
        <dbReference type="Google" id="ProtNLM"/>
    </source>
</evidence>
<proteinExistence type="predicted"/>
<evidence type="ECO:0000256" key="2">
    <source>
        <dbReference type="SAM" id="MobiDB-lite"/>
    </source>
</evidence>
<feature type="region of interest" description="Disordered" evidence="2">
    <location>
        <begin position="515"/>
        <end position="587"/>
    </location>
</feature>
<accession>A0A5C6BZK9</accession>
<evidence type="ECO:0000313" key="4">
    <source>
        <dbReference type="Proteomes" id="UP000316304"/>
    </source>
</evidence>
<dbReference type="EMBL" id="SJPT01000015">
    <property type="protein sequence ID" value="TWU17137.1"/>
    <property type="molecule type" value="Genomic_DNA"/>
</dbReference>
<dbReference type="OrthoDB" id="234160at2"/>
<comment type="caution">
    <text evidence="3">The sequence shown here is derived from an EMBL/GenBank/DDBJ whole genome shotgun (WGS) entry which is preliminary data.</text>
</comment>
<evidence type="ECO:0000313" key="3">
    <source>
        <dbReference type="EMBL" id="TWU17137.1"/>
    </source>
</evidence>
<protein>
    <recommendedName>
        <fullName evidence="5">Fimbrial assembly protein (PilN)</fullName>
    </recommendedName>
</protein>
<feature type="coiled-coil region" evidence="1">
    <location>
        <begin position="366"/>
        <end position="393"/>
    </location>
</feature>
<dbReference type="RefSeq" id="WP_146597377.1">
    <property type="nucleotide sequence ID" value="NZ_SJPT01000015.1"/>
</dbReference>
<name>A0A5C6BZK9_9BACT</name>
<feature type="compositionally biased region" description="Polar residues" evidence="2">
    <location>
        <begin position="571"/>
        <end position="587"/>
    </location>
</feature>
<sequence length="587" mass="63192">MNVTDKIFQLRKRGTRSKASGRVAVVHWDRETIDYLVVSPKTKQLSAQDTGRVERGDHDNPLLALSEHFEEHSIRAQGLIVLLSRPMLDQLMLTLPPAEESEIPALVAAEVEQQLGESDEAPIVDYHLLPSLVAEETTTSNQVLAFSLSAAALDLLQTQSSEAGFRLTAIGARDLSPLGILRRRKISDDSLTVSVHLYASEVELAICRGAEPIFLRLIRVSVEDPQRVAEQIWMETQRCLTLLPSETAGLPQGWFVFTTCEAAWAVAQALEDRGLAMQPVDPLIGWELNGKASIASSTDKEKATATYASAANAGAAWEFLNGVLPVNLLSPKRAPVPPNPLVRWGAIGAAAACLIGLGVYFMLADLRQLSTEVASMENDLADSKKLAAKFQEKADQVTFVEGWLTDQVDWLSELNELSRRLPDGQNATVRRLTASANGKQAVIDLSVQVAEQGNISQLEGQIRSAKYAATSKRISQNPDSKEYPWQFETHVTFAVEPADPSVYVAAPQAPAEPSKVGAAEVATAEAPDVEAPNAEVPDAVMAEPSQPDTAAPADSAGQDKPDANSAPPKNATPNSVPVNNAPQEGSE</sequence>
<organism evidence="3 4">
    <name type="scientific">Novipirellula galeiformis</name>
    <dbReference type="NCBI Taxonomy" id="2528004"/>
    <lineage>
        <taxon>Bacteria</taxon>
        <taxon>Pseudomonadati</taxon>
        <taxon>Planctomycetota</taxon>
        <taxon>Planctomycetia</taxon>
        <taxon>Pirellulales</taxon>
        <taxon>Pirellulaceae</taxon>
        <taxon>Novipirellula</taxon>
    </lineage>
</organism>
<keyword evidence="4" id="KW-1185">Reference proteome</keyword>
<evidence type="ECO:0000256" key="1">
    <source>
        <dbReference type="SAM" id="Coils"/>
    </source>
</evidence>
<reference evidence="3 4" key="1">
    <citation type="submission" date="2019-02" db="EMBL/GenBank/DDBJ databases">
        <title>Deep-cultivation of Planctomycetes and their phenomic and genomic characterization uncovers novel biology.</title>
        <authorList>
            <person name="Wiegand S."/>
            <person name="Jogler M."/>
            <person name="Boedeker C."/>
            <person name="Pinto D."/>
            <person name="Vollmers J."/>
            <person name="Rivas-Marin E."/>
            <person name="Kohn T."/>
            <person name="Peeters S.H."/>
            <person name="Heuer A."/>
            <person name="Rast P."/>
            <person name="Oberbeckmann S."/>
            <person name="Bunk B."/>
            <person name="Jeske O."/>
            <person name="Meyerdierks A."/>
            <person name="Storesund J.E."/>
            <person name="Kallscheuer N."/>
            <person name="Luecker S."/>
            <person name="Lage O.M."/>
            <person name="Pohl T."/>
            <person name="Merkel B.J."/>
            <person name="Hornburger P."/>
            <person name="Mueller R.-W."/>
            <person name="Bruemmer F."/>
            <person name="Labrenz M."/>
            <person name="Spormann A.M."/>
            <person name="Op Den Camp H."/>
            <person name="Overmann J."/>
            <person name="Amann R."/>
            <person name="Jetten M.S.M."/>
            <person name="Mascher T."/>
            <person name="Medema M.H."/>
            <person name="Devos D.P."/>
            <person name="Kaster A.-K."/>
            <person name="Ovreas L."/>
            <person name="Rohde M."/>
            <person name="Galperin M.Y."/>
            <person name="Jogler C."/>
        </authorList>
    </citation>
    <scope>NUCLEOTIDE SEQUENCE [LARGE SCALE GENOMIC DNA]</scope>
    <source>
        <strain evidence="3 4">Pla52o</strain>
    </source>
</reference>
<dbReference type="AlphaFoldDB" id="A0A5C6BZK9"/>
<gene>
    <name evidence="3" type="ORF">Pla52o_54760</name>
</gene>